<dbReference type="Gene3D" id="3.40.50.720">
    <property type="entry name" value="NAD(P)-binding Rossmann-like Domain"/>
    <property type="match status" value="1"/>
</dbReference>
<dbReference type="Proteomes" id="UP000239326">
    <property type="component" value="Chromosome"/>
</dbReference>
<dbReference type="EMBL" id="CP027669">
    <property type="protein sequence ID" value="AVO42857.1"/>
    <property type="molecule type" value="Genomic_DNA"/>
</dbReference>
<evidence type="ECO:0000256" key="1">
    <source>
        <dbReference type="ARBA" id="ARBA00006484"/>
    </source>
</evidence>
<evidence type="ECO:0000256" key="3">
    <source>
        <dbReference type="RuleBase" id="RU000363"/>
    </source>
</evidence>
<sequence>MPPSTPSHESFTLTTTPISQKTALVTGASSGIGKALAYHFAQDGYQLVLAARGEAKMQALADELEKQFKVVVTVIGADLETNDGAAQLHANIKARGITLSALVNNAGFGTFGEFKDSALASDLAMMQLNMNTVVVLTKLFLPDLLATRGKILNTASTAAFQPGPYMAVYYATKSFVLSFSEAIASELEDTGVTVTALCPGPTASGFQDKADLGSSALVKGKKLPTSEEVAALGYRAMQRGQRVYIPGFVNWAMAQSIRITPRNLATKLVKALTRPLA</sequence>
<dbReference type="PANTHER" id="PTHR42901:SF1">
    <property type="entry name" value="ALCOHOL DEHYDROGENASE"/>
    <property type="match status" value="1"/>
</dbReference>
<evidence type="ECO:0000313" key="4">
    <source>
        <dbReference type="EMBL" id="AVO42857.1"/>
    </source>
</evidence>
<keyword evidence="5" id="KW-1185">Reference proteome</keyword>
<dbReference type="AlphaFoldDB" id="A0A2S0N4B6"/>
<dbReference type="PRINTS" id="PR00081">
    <property type="entry name" value="GDHRDH"/>
</dbReference>
<evidence type="ECO:0000313" key="5">
    <source>
        <dbReference type="Proteomes" id="UP000239326"/>
    </source>
</evidence>
<dbReference type="GO" id="GO:0016491">
    <property type="term" value="F:oxidoreductase activity"/>
    <property type="evidence" value="ECO:0007669"/>
    <property type="project" value="UniProtKB-KW"/>
</dbReference>
<dbReference type="CDD" id="cd05233">
    <property type="entry name" value="SDR_c"/>
    <property type="match status" value="1"/>
</dbReference>
<comment type="similarity">
    <text evidence="1 3">Belongs to the short-chain dehydrogenases/reductases (SDR) family.</text>
</comment>
<dbReference type="PIRSF" id="PIRSF000126">
    <property type="entry name" value="11-beta-HSD1"/>
    <property type="match status" value="1"/>
</dbReference>
<organism evidence="4 5">
    <name type="scientific">Simplicispira suum</name>
    <dbReference type="NCBI Taxonomy" id="2109915"/>
    <lineage>
        <taxon>Bacteria</taxon>
        <taxon>Pseudomonadati</taxon>
        <taxon>Pseudomonadota</taxon>
        <taxon>Betaproteobacteria</taxon>
        <taxon>Burkholderiales</taxon>
        <taxon>Comamonadaceae</taxon>
        <taxon>Simplicispira</taxon>
    </lineage>
</organism>
<protein>
    <submittedName>
        <fullName evidence="4">Short-chain dehydrogenase</fullName>
    </submittedName>
</protein>
<reference evidence="4 5" key="1">
    <citation type="submission" date="2018-03" db="EMBL/GenBank/DDBJ databases">
        <title>Genome sequencing of Simplicispira sp.</title>
        <authorList>
            <person name="Kim S.-J."/>
            <person name="Heo J."/>
            <person name="Kwon S.-W."/>
        </authorList>
    </citation>
    <scope>NUCLEOTIDE SEQUENCE [LARGE SCALE GENOMIC DNA]</scope>
    <source>
        <strain evidence="4 5">SC1-8</strain>
    </source>
</reference>
<dbReference type="PRINTS" id="PR00080">
    <property type="entry name" value="SDRFAMILY"/>
</dbReference>
<evidence type="ECO:0000256" key="2">
    <source>
        <dbReference type="ARBA" id="ARBA00023002"/>
    </source>
</evidence>
<dbReference type="Pfam" id="PF00106">
    <property type="entry name" value="adh_short"/>
    <property type="match status" value="1"/>
</dbReference>
<keyword evidence="2" id="KW-0560">Oxidoreductase</keyword>
<dbReference type="InterPro" id="IPR036291">
    <property type="entry name" value="NAD(P)-bd_dom_sf"/>
</dbReference>
<name>A0A2S0N4B6_9BURK</name>
<dbReference type="PANTHER" id="PTHR42901">
    <property type="entry name" value="ALCOHOL DEHYDROGENASE"/>
    <property type="match status" value="1"/>
</dbReference>
<dbReference type="KEGG" id="simp:C6571_17540"/>
<proteinExistence type="inferred from homology"/>
<accession>A0A2S0N4B6</accession>
<dbReference type="InterPro" id="IPR002347">
    <property type="entry name" value="SDR_fam"/>
</dbReference>
<dbReference type="OrthoDB" id="9810734at2"/>
<gene>
    <name evidence="4" type="ORF">C6571_17540</name>
</gene>
<dbReference type="SUPFAM" id="SSF51735">
    <property type="entry name" value="NAD(P)-binding Rossmann-fold domains"/>
    <property type="match status" value="1"/>
</dbReference>